<proteinExistence type="predicted"/>
<dbReference type="EMBL" id="VLKT01000015">
    <property type="protein sequence ID" value="TWI36681.1"/>
    <property type="molecule type" value="Genomic_DNA"/>
</dbReference>
<sequence>MRELPKSIDADVVIEISRLLDDRAKSAPVPVHKLASMISHSVKTDLPTTSIEELIVEMAMTRQLPMLFDLPEADADNVISIALARAS</sequence>
<gene>
    <name evidence="1" type="ORF">IQ26_02820</name>
</gene>
<dbReference type="Proteomes" id="UP000317122">
    <property type="component" value="Unassembled WGS sequence"/>
</dbReference>
<comment type="caution">
    <text evidence="1">The sequence shown here is derived from an EMBL/GenBank/DDBJ whole genome shotgun (WGS) entry which is preliminary data.</text>
</comment>
<dbReference type="RefSeq" id="WP_145718133.1">
    <property type="nucleotide sequence ID" value="NZ_BSPF01000076.1"/>
</dbReference>
<keyword evidence="2" id="KW-1185">Reference proteome</keyword>
<protein>
    <submittedName>
        <fullName evidence="1">Uncharacterized protein</fullName>
    </submittedName>
</protein>
<dbReference type="AlphaFoldDB" id="A0A562NX72"/>
<name>A0A562NX72_9HYPH</name>
<organism evidence="1 2">
    <name type="scientific">Mesorhizobium tianshanense</name>
    <dbReference type="NCBI Taxonomy" id="39844"/>
    <lineage>
        <taxon>Bacteria</taxon>
        <taxon>Pseudomonadati</taxon>
        <taxon>Pseudomonadota</taxon>
        <taxon>Alphaproteobacteria</taxon>
        <taxon>Hyphomicrobiales</taxon>
        <taxon>Phyllobacteriaceae</taxon>
        <taxon>Mesorhizobium</taxon>
    </lineage>
</organism>
<reference evidence="1 2" key="1">
    <citation type="journal article" date="2015" name="Stand. Genomic Sci.">
        <title>Genomic Encyclopedia of Bacterial and Archaeal Type Strains, Phase III: the genomes of soil and plant-associated and newly described type strains.</title>
        <authorList>
            <person name="Whitman W.B."/>
            <person name="Woyke T."/>
            <person name="Klenk H.P."/>
            <person name="Zhou Y."/>
            <person name="Lilburn T.G."/>
            <person name="Beck B.J."/>
            <person name="De Vos P."/>
            <person name="Vandamme P."/>
            <person name="Eisen J.A."/>
            <person name="Garrity G."/>
            <person name="Hugenholtz P."/>
            <person name="Kyrpides N.C."/>
        </authorList>
    </citation>
    <scope>NUCLEOTIDE SEQUENCE [LARGE SCALE GENOMIC DNA]</scope>
    <source>
        <strain evidence="1 2">CGMCC 1.2546</strain>
    </source>
</reference>
<accession>A0A562NX72</accession>
<dbReference type="OrthoDB" id="8083546at2"/>
<evidence type="ECO:0000313" key="1">
    <source>
        <dbReference type="EMBL" id="TWI36681.1"/>
    </source>
</evidence>
<evidence type="ECO:0000313" key="2">
    <source>
        <dbReference type="Proteomes" id="UP000317122"/>
    </source>
</evidence>